<evidence type="ECO:0000256" key="12">
    <source>
        <dbReference type="SAM" id="MobiDB-lite"/>
    </source>
</evidence>
<evidence type="ECO:0000256" key="7">
    <source>
        <dbReference type="ARBA" id="ARBA00022679"/>
    </source>
</evidence>
<comment type="subcellular location">
    <subcellularLocation>
        <location evidence="1 11">Cytoplasm</location>
    </subcellularLocation>
</comment>
<evidence type="ECO:0000313" key="14">
    <source>
        <dbReference type="Proteomes" id="UP000606974"/>
    </source>
</evidence>
<feature type="compositionally biased region" description="Basic and acidic residues" evidence="12">
    <location>
        <begin position="520"/>
        <end position="532"/>
    </location>
</feature>
<name>A0A8H7ANK7_9EURO</name>
<dbReference type="PANTHER" id="PTHR21210">
    <property type="entry name" value="TRNA (URACIL-O(2)-)-METHYLTRANSFERASE-RELATED"/>
    <property type="match status" value="1"/>
</dbReference>
<keyword evidence="14" id="KW-1185">Reference proteome</keyword>
<sequence>MPSRRNPSDLPLVPLTESHLRTPGMAWLTSPSYRQFSLSFSATAFHSVTDVLLENPNLNSSHLFRADIIFDSTGILKTNQEKEDFRCIPPSNRHLCCEEKQLKTSNEDEALPPLPFPGFELRRTILRRLIPRKPQLDQPLLQTCHIYTAEDEDLADFDEVPSSEKAHEHVFVPLSLDEKLRNKSVYRQAVAHHSQHLVVYQPHADPLTGKNMPWYHPPLKSLAFLYRRERLDSSEEQNQTSGALSVHFRLFSGSCPADDPRSITDRVHRTLLSLLSTFTRLVRNTPVCPNILNTEERPMRNSATQYIKDNIIPEHLVQNTYSRLKTQYAADLINRWVEKTDPSKHVFEDLSIAAFLLELWRKMYGNNPTHFPGFVDIACGNGVLVYVLRMEGFRGWGFDARARRTWSIFPTNIIACLKQSVCIPRPFLEALHSIDYPLPEDLLVHNGIFEQGTFIVSNHADELTTWTPLLAALSCPESPLPWLAIPCCSHALSGAANRYPSFLHQPGDTKVQHNTKKSGHGNDADPSRDEQPRTGDLAALRALKVPAPQSSERKSPSGTKSAYASLVDQVISLATKLDPTEDVEKTLMRIPSTRNIGIVGGQLRGLSSKTGGDGQLMTYTSNAEQLEREKRADLTRQTVREIVEQECMRSGGVEDAATIWMGRVRTAIGTTRHPFKSG</sequence>
<gene>
    <name evidence="13" type="ORF">GJ744_004872</name>
</gene>
<dbReference type="GO" id="GO:0030488">
    <property type="term" value="P:tRNA methylation"/>
    <property type="evidence" value="ECO:0007669"/>
    <property type="project" value="UniProtKB-UniRule"/>
</dbReference>
<dbReference type="AlphaFoldDB" id="A0A8H7ANK7"/>
<dbReference type="PANTHER" id="PTHR21210:SF0">
    <property type="entry name" value="TRNA (URACIL-O(2)-)-METHYLTRANSFERASE-RELATED"/>
    <property type="match status" value="1"/>
</dbReference>
<reference evidence="13" key="1">
    <citation type="submission" date="2020-02" db="EMBL/GenBank/DDBJ databases">
        <authorList>
            <person name="Palmer J.M."/>
        </authorList>
    </citation>
    <scope>NUCLEOTIDE SEQUENCE</scope>
    <source>
        <strain evidence="13">EPUS1.4</strain>
        <tissue evidence="13">Thallus</tissue>
    </source>
</reference>
<comment type="similarity">
    <text evidence="2 11">Belongs to the TRM44 family.</text>
</comment>
<comment type="catalytic activity">
    <reaction evidence="10 11">
        <text>uridine(44) in tRNA(Ser) + S-adenosyl-L-methionine = 2'-O-methyluridine(44) in tRNA(Ser) + S-adenosyl-L-homocysteine + H(+)</text>
        <dbReference type="Rhea" id="RHEA:43100"/>
        <dbReference type="Rhea" id="RHEA-COMP:10339"/>
        <dbReference type="Rhea" id="RHEA-COMP:10340"/>
        <dbReference type="ChEBI" id="CHEBI:15378"/>
        <dbReference type="ChEBI" id="CHEBI:57856"/>
        <dbReference type="ChEBI" id="CHEBI:59789"/>
        <dbReference type="ChEBI" id="CHEBI:65315"/>
        <dbReference type="ChEBI" id="CHEBI:74478"/>
        <dbReference type="EC" id="2.1.1.211"/>
    </reaction>
</comment>
<evidence type="ECO:0000256" key="6">
    <source>
        <dbReference type="ARBA" id="ARBA00022603"/>
    </source>
</evidence>
<dbReference type="GO" id="GO:0005737">
    <property type="term" value="C:cytoplasm"/>
    <property type="evidence" value="ECO:0007669"/>
    <property type="project" value="UniProtKB-SubCell"/>
</dbReference>
<organism evidence="13 14">
    <name type="scientific">Endocarpon pusillum</name>
    <dbReference type="NCBI Taxonomy" id="364733"/>
    <lineage>
        <taxon>Eukaryota</taxon>
        <taxon>Fungi</taxon>
        <taxon>Dikarya</taxon>
        <taxon>Ascomycota</taxon>
        <taxon>Pezizomycotina</taxon>
        <taxon>Eurotiomycetes</taxon>
        <taxon>Chaetothyriomycetidae</taxon>
        <taxon>Verrucariales</taxon>
        <taxon>Verrucariaceae</taxon>
        <taxon>Endocarpon</taxon>
    </lineage>
</organism>
<dbReference type="OrthoDB" id="10047021at2759"/>
<evidence type="ECO:0000256" key="9">
    <source>
        <dbReference type="ARBA" id="ARBA00022694"/>
    </source>
</evidence>
<protein>
    <recommendedName>
        <fullName evidence="4 11">tRNA (uracil-O(2)-)-methyltransferase</fullName>
        <ecNumber evidence="3 11">2.1.1.211</ecNumber>
    </recommendedName>
</protein>
<dbReference type="GO" id="GO:0141101">
    <property type="term" value="F:tRNA(Ser) (uridine(44)-2'-O-)-methyltransferase activity"/>
    <property type="evidence" value="ECO:0007669"/>
    <property type="project" value="UniProtKB-EC"/>
</dbReference>
<comment type="function">
    <text evidence="11">Adenosyl-L-methionine (AdoMet)-dependent tRNA (uracil-O(2)-)-methyltransferase.</text>
</comment>
<evidence type="ECO:0000256" key="3">
    <source>
        <dbReference type="ARBA" id="ARBA00012795"/>
    </source>
</evidence>
<dbReference type="InterPro" id="IPR011671">
    <property type="entry name" value="tRNA_uracil_MeTrfase"/>
</dbReference>
<dbReference type="Proteomes" id="UP000606974">
    <property type="component" value="Unassembled WGS sequence"/>
</dbReference>
<keyword evidence="7 11" id="KW-0808">Transferase</keyword>
<dbReference type="EMBL" id="JAACFV010000021">
    <property type="protein sequence ID" value="KAF7511307.1"/>
    <property type="molecule type" value="Genomic_DNA"/>
</dbReference>
<evidence type="ECO:0000256" key="1">
    <source>
        <dbReference type="ARBA" id="ARBA00004496"/>
    </source>
</evidence>
<evidence type="ECO:0000256" key="2">
    <source>
        <dbReference type="ARBA" id="ARBA00009056"/>
    </source>
</evidence>
<proteinExistence type="inferred from homology"/>
<keyword evidence="9 11" id="KW-0819">tRNA processing</keyword>
<dbReference type="EC" id="2.1.1.211" evidence="3 11"/>
<keyword evidence="8 11" id="KW-0949">S-adenosyl-L-methionine</keyword>
<evidence type="ECO:0000256" key="11">
    <source>
        <dbReference type="RuleBase" id="RU368004"/>
    </source>
</evidence>
<dbReference type="Pfam" id="PF07757">
    <property type="entry name" value="AdoMet_MTase"/>
    <property type="match status" value="1"/>
</dbReference>
<evidence type="ECO:0000256" key="8">
    <source>
        <dbReference type="ARBA" id="ARBA00022691"/>
    </source>
</evidence>
<evidence type="ECO:0000256" key="4">
    <source>
        <dbReference type="ARBA" id="ARBA00017788"/>
    </source>
</evidence>
<comment type="caution">
    <text evidence="13">The sequence shown here is derived from an EMBL/GenBank/DDBJ whole genome shotgun (WGS) entry which is preliminary data.</text>
</comment>
<keyword evidence="6 11" id="KW-0489">Methyltransferase</keyword>
<feature type="region of interest" description="Disordered" evidence="12">
    <location>
        <begin position="503"/>
        <end position="532"/>
    </location>
</feature>
<evidence type="ECO:0000256" key="10">
    <source>
        <dbReference type="ARBA" id="ARBA00047957"/>
    </source>
</evidence>
<evidence type="ECO:0000313" key="13">
    <source>
        <dbReference type="EMBL" id="KAF7511307.1"/>
    </source>
</evidence>
<feature type="region of interest" description="Disordered" evidence="12">
    <location>
        <begin position="542"/>
        <end position="561"/>
    </location>
</feature>
<keyword evidence="5 11" id="KW-0963">Cytoplasm</keyword>
<evidence type="ECO:0000256" key="5">
    <source>
        <dbReference type="ARBA" id="ARBA00022490"/>
    </source>
</evidence>
<accession>A0A8H7ANK7</accession>